<evidence type="ECO:0000259" key="2">
    <source>
        <dbReference type="Pfam" id="PF20820"/>
    </source>
</evidence>
<feature type="domain" description="Fibroin heavy chain N-terminal" evidence="2">
    <location>
        <begin position="82"/>
        <end position="157"/>
    </location>
</feature>
<name>A0ABQ7Q2L1_PLUXY</name>
<dbReference type="InterPro" id="IPR049375">
    <property type="entry name" value="Fib-H_N"/>
</dbReference>
<organism evidence="3 4">
    <name type="scientific">Plutella xylostella</name>
    <name type="common">Diamondback moth</name>
    <name type="synonym">Plutella maculipennis</name>
    <dbReference type="NCBI Taxonomy" id="51655"/>
    <lineage>
        <taxon>Eukaryota</taxon>
        <taxon>Metazoa</taxon>
        <taxon>Ecdysozoa</taxon>
        <taxon>Arthropoda</taxon>
        <taxon>Hexapoda</taxon>
        <taxon>Insecta</taxon>
        <taxon>Pterygota</taxon>
        <taxon>Neoptera</taxon>
        <taxon>Endopterygota</taxon>
        <taxon>Lepidoptera</taxon>
        <taxon>Glossata</taxon>
        <taxon>Ditrysia</taxon>
        <taxon>Yponomeutoidea</taxon>
        <taxon>Plutellidae</taxon>
        <taxon>Plutella</taxon>
    </lineage>
</organism>
<feature type="non-terminal residue" evidence="3">
    <location>
        <position position="188"/>
    </location>
</feature>
<accession>A0ABQ7Q2L1</accession>
<evidence type="ECO:0000313" key="4">
    <source>
        <dbReference type="Proteomes" id="UP000823941"/>
    </source>
</evidence>
<feature type="region of interest" description="Disordered" evidence="1">
    <location>
        <begin position="157"/>
        <end position="188"/>
    </location>
</feature>
<gene>
    <name evidence="3" type="ORF">JYU34_018908</name>
</gene>
<comment type="caution">
    <text evidence="3">The sequence shown here is derived from an EMBL/GenBank/DDBJ whole genome shotgun (WGS) entry which is preliminary data.</text>
</comment>
<sequence>MISVWESAFQTLEKNTTALTSRSYNILWYKRGKKFEIDISSVPTLNMRAATFVILCCALQYIAAQRDVYNDLVLNPKNMVDFTETDLSTTDEYEKDSNGTVFERVTTRKKFERDDFPAGSFGNIHSDEKVVRTFVIESDGFGHDVIYEEDVVIKKVPGTHSSSSSSSSSASSASGQGSNVVVNNIRPV</sequence>
<dbReference type="Pfam" id="PF20820">
    <property type="entry name" value="Fib-H_N"/>
    <property type="match status" value="1"/>
</dbReference>
<evidence type="ECO:0000256" key="1">
    <source>
        <dbReference type="SAM" id="MobiDB-lite"/>
    </source>
</evidence>
<evidence type="ECO:0000313" key="3">
    <source>
        <dbReference type="EMBL" id="KAG7298133.1"/>
    </source>
</evidence>
<reference evidence="3 4" key="1">
    <citation type="submission" date="2021-06" db="EMBL/GenBank/DDBJ databases">
        <title>A haploid diamondback moth (Plutella xylostella L.) genome assembly resolves 31 chromosomes and identifies a diamide resistance mutation.</title>
        <authorList>
            <person name="Ward C.M."/>
            <person name="Perry K.D."/>
            <person name="Baker G."/>
            <person name="Powis K."/>
            <person name="Heckel D.G."/>
            <person name="Baxter S.W."/>
        </authorList>
    </citation>
    <scope>NUCLEOTIDE SEQUENCE [LARGE SCALE GENOMIC DNA]</scope>
    <source>
        <strain evidence="3 4">LV</strain>
        <tissue evidence="3">Single pupa</tissue>
    </source>
</reference>
<protein>
    <recommendedName>
        <fullName evidence="2">Fibroin heavy chain N-terminal domain-containing protein</fullName>
    </recommendedName>
</protein>
<keyword evidence="4" id="KW-1185">Reference proteome</keyword>
<dbReference type="EMBL" id="JAHIBW010000025">
    <property type="protein sequence ID" value="KAG7298133.1"/>
    <property type="molecule type" value="Genomic_DNA"/>
</dbReference>
<dbReference type="Gene3D" id="6.20.280.10">
    <property type="match status" value="1"/>
</dbReference>
<dbReference type="InterPro" id="IPR049376">
    <property type="entry name" value="Fib-H_N_sf"/>
</dbReference>
<dbReference type="Proteomes" id="UP000823941">
    <property type="component" value="Chromosome 25"/>
</dbReference>
<proteinExistence type="predicted"/>
<feature type="compositionally biased region" description="Low complexity" evidence="1">
    <location>
        <begin position="161"/>
        <end position="174"/>
    </location>
</feature>